<dbReference type="OrthoDB" id="5985073at2759"/>
<evidence type="ECO:0000256" key="1">
    <source>
        <dbReference type="SAM" id="SignalP"/>
    </source>
</evidence>
<dbReference type="EMBL" id="KQ964257">
    <property type="protein sequence ID" value="KXJ88841.1"/>
    <property type="molecule type" value="Genomic_DNA"/>
</dbReference>
<dbReference type="InParanoid" id="A0A136IVB4"/>
<keyword evidence="1" id="KW-0732">Signal</keyword>
<organism evidence="2 3">
    <name type="scientific">Microdochium bolleyi</name>
    <dbReference type="NCBI Taxonomy" id="196109"/>
    <lineage>
        <taxon>Eukaryota</taxon>
        <taxon>Fungi</taxon>
        <taxon>Dikarya</taxon>
        <taxon>Ascomycota</taxon>
        <taxon>Pezizomycotina</taxon>
        <taxon>Sordariomycetes</taxon>
        <taxon>Xylariomycetidae</taxon>
        <taxon>Xylariales</taxon>
        <taxon>Microdochiaceae</taxon>
        <taxon>Microdochium</taxon>
    </lineage>
</organism>
<name>A0A136IVB4_9PEZI</name>
<gene>
    <name evidence="2" type="ORF">Micbo1qcDRAFT_166286</name>
</gene>
<feature type="signal peptide" evidence="1">
    <location>
        <begin position="1"/>
        <end position="20"/>
    </location>
</feature>
<evidence type="ECO:0000313" key="2">
    <source>
        <dbReference type="EMBL" id="KXJ88841.1"/>
    </source>
</evidence>
<feature type="chain" id="PRO_5007293158" evidence="1">
    <location>
        <begin position="21"/>
        <end position="58"/>
    </location>
</feature>
<accession>A0A136IVB4</accession>
<dbReference type="Proteomes" id="UP000070501">
    <property type="component" value="Unassembled WGS sequence"/>
</dbReference>
<keyword evidence="3" id="KW-1185">Reference proteome</keyword>
<sequence length="58" mass="6023">MPRHAAIAAAALTLFGGLVAADVYPVSLPPVANYPAQVVTASDQMVYLPGCEKATRTH</sequence>
<reference evidence="3" key="1">
    <citation type="submission" date="2016-02" db="EMBL/GenBank/DDBJ databases">
        <title>Draft genome sequence of Microdochium bolleyi, a fungal endophyte of beachgrass.</title>
        <authorList>
            <consortium name="DOE Joint Genome Institute"/>
            <person name="David A.S."/>
            <person name="May G."/>
            <person name="Haridas S."/>
            <person name="Lim J."/>
            <person name="Wang M."/>
            <person name="Labutti K."/>
            <person name="Lipzen A."/>
            <person name="Barry K."/>
            <person name="Grigoriev I.V."/>
        </authorList>
    </citation>
    <scope>NUCLEOTIDE SEQUENCE [LARGE SCALE GENOMIC DNA]</scope>
    <source>
        <strain evidence="3">J235TASD1</strain>
    </source>
</reference>
<feature type="non-terminal residue" evidence="2">
    <location>
        <position position="58"/>
    </location>
</feature>
<protein>
    <submittedName>
        <fullName evidence="2">Uncharacterized protein</fullName>
    </submittedName>
</protein>
<dbReference type="AlphaFoldDB" id="A0A136IVB4"/>
<proteinExistence type="predicted"/>
<evidence type="ECO:0000313" key="3">
    <source>
        <dbReference type="Proteomes" id="UP000070501"/>
    </source>
</evidence>